<proteinExistence type="predicted"/>
<name>A0AAD2JYT9_9AGAR</name>
<reference evidence="1" key="1">
    <citation type="submission" date="2023-11" db="EMBL/GenBank/DDBJ databases">
        <authorList>
            <person name="De Vega J J."/>
            <person name="De Vega J J."/>
        </authorList>
    </citation>
    <scope>NUCLEOTIDE SEQUENCE</scope>
</reference>
<comment type="caution">
    <text evidence="1">The sequence shown here is derived from an EMBL/GenBank/DDBJ whole genome shotgun (WGS) entry which is preliminary data.</text>
</comment>
<gene>
    <name evidence="1" type="ORF">MYCIT1_LOCUS13048</name>
</gene>
<organism evidence="1 2">
    <name type="scientific">Mycena citricolor</name>
    <dbReference type="NCBI Taxonomy" id="2018698"/>
    <lineage>
        <taxon>Eukaryota</taxon>
        <taxon>Fungi</taxon>
        <taxon>Dikarya</taxon>
        <taxon>Basidiomycota</taxon>
        <taxon>Agaricomycotina</taxon>
        <taxon>Agaricomycetes</taxon>
        <taxon>Agaricomycetidae</taxon>
        <taxon>Agaricales</taxon>
        <taxon>Marasmiineae</taxon>
        <taxon>Mycenaceae</taxon>
        <taxon>Mycena</taxon>
    </lineage>
</organism>
<protein>
    <submittedName>
        <fullName evidence="1">Uncharacterized protein</fullName>
    </submittedName>
</protein>
<sequence length="137" mass="15172">SRDGDDIGVQYSAIGVCSQIPSRAAPPYASQSEESSNGSPHPTACVAAFNQFESVAPESIFFQHGRVCASLFNWLSALSAIDTNQKHALFNGARSIYKHTAIFHDLCEYSEPYRVRLPRQAHRELHCTCVSSQVDRR</sequence>
<evidence type="ECO:0000313" key="1">
    <source>
        <dbReference type="EMBL" id="CAK5269381.1"/>
    </source>
</evidence>
<evidence type="ECO:0000313" key="2">
    <source>
        <dbReference type="Proteomes" id="UP001295794"/>
    </source>
</evidence>
<dbReference type="AlphaFoldDB" id="A0AAD2JYT9"/>
<dbReference type="EMBL" id="CAVNYO010000146">
    <property type="protein sequence ID" value="CAK5269381.1"/>
    <property type="molecule type" value="Genomic_DNA"/>
</dbReference>
<keyword evidence="2" id="KW-1185">Reference proteome</keyword>
<feature type="non-terminal residue" evidence="1">
    <location>
        <position position="137"/>
    </location>
</feature>
<dbReference type="Proteomes" id="UP001295794">
    <property type="component" value="Unassembled WGS sequence"/>
</dbReference>
<accession>A0AAD2JYT9</accession>